<organism evidence="1 2">
    <name type="scientific">Vermiconidia calcicola</name>
    <dbReference type="NCBI Taxonomy" id="1690605"/>
    <lineage>
        <taxon>Eukaryota</taxon>
        <taxon>Fungi</taxon>
        <taxon>Dikarya</taxon>
        <taxon>Ascomycota</taxon>
        <taxon>Pezizomycotina</taxon>
        <taxon>Dothideomycetes</taxon>
        <taxon>Dothideomycetidae</taxon>
        <taxon>Mycosphaerellales</taxon>
        <taxon>Extremaceae</taxon>
        <taxon>Vermiconidia</taxon>
    </lineage>
</organism>
<keyword evidence="2" id="KW-1185">Reference proteome</keyword>
<accession>A0ACC3MKB2</accession>
<comment type="caution">
    <text evidence="1">The sequence shown here is derived from an EMBL/GenBank/DDBJ whole genome shotgun (WGS) entry which is preliminary data.</text>
</comment>
<name>A0ACC3MKB2_9PEZI</name>
<dbReference type="Proteomes" id="UP001281147">
    <property type="component" value="Unassembled WGS sequence"/>
</dbReference>
<evidence type="ECO:0000313" key="1">
    <source>
        <dbReference type="EMBL" id="KAK3696891.1"/>
    </source>
</evidence>
<proteinExistence type="predicted"/>
<evidence type="ECO:0000313" key="2">
    <source>
        <dbReference type="Proteomes" id="UP001281147"/>
    </source>
</evidence>
<protein>
    <submittedName>
        <fullName evidence="1">Platinum sensitivity protein</fullName>
    </submittedName>
</protein>
<dbReference type="EMBL" id="JAUTXU010000234">
    <property type="protein sequence ID" value="KAK3696891.1"/>
    <property type="molecule type" value="Genomic_DNA"/>
</dbReference>
<sequence>MAHAGQAASAAAAAAASADRKRVKVYELKNNDWYDRGTGFCTGQYVNSPNSTQENPDARVLVVSEDDPNRKLLETQITKDDGYQKQQDTLIVWTESNGVDMALSFQEAEGCASIWEFVSEMQGRLAALAPEDGLSDDLLDPVHSIVLPEPQLGRLDEVENTIRGASTTPAGRDALSKFIMHPEQMYILKLAPLVERAEELESTPDLHRLCMVMKHLILLNDTAIIEFVVTDQAIMGVVGALECKHTVSRYIVGTISANTFADDPDFPSHRANHRQWLSDTSKFKEVVQIDDEEIKRKIHWTYRLLYLKDVVLARILDDPTFSVLNSLIFFHQVDIVNHLQSNQRFLKELFDIFAASSEEKAEKKKEAVLFIQNCCAVSKNIQAQSRAQLYQNFIHHGLFSVVTFALRHHDASVRVAGTDILVALIDHDPHLVRNHIFTAIKEKGVPLTDTLIELLLVEVDLGVKSQMADAIKILLDPTTNQAGIEMLNRGGAANADVMAKRGASGGPGPQGQQNGPQSQTNQFIDSFYESSAKRLFTPLKALLNRPTMSNLSVQETSLYTHLVDVLCFFVRQHSYKSKLFILSENLHSRVAQLLACPQKYMKLMALKWFRTCVGLQDEFHNRQMIQNSLFDPILLIVEETMPRDNLLNSACLELFEYVKREGVKQLIVHLVENYRERLMHITYVNTFQALVMKYDQLTSGYPMANGAEDSSFTTQEGTPQRLADGRQSFAGLKGMDADEEAYFNNDDDGEDDEGLPTVVKRAMINGASPVRPLVSYPDDDDGEEGMDILASSPDPSKEKKSSSSSSDDQRTFTDPIDATQGEPMDEDTTSPTGTVENESPRGRNRTPVAVRGSPGNQGSPPEPLATKRRRDEEDDDDLGKMMGGGVKRRTSSASLSGRAAQLNMDGAVDNSTSRPEPDEENGGPVHNAQSQPSHAHGHGNSHMLRRKGSLRTKNESASERFAIKPISLSAVKQQAEPEENGGKER</sequence>
<reference evidence="1" key="1">
    <citation type="submission" date="2023-07" db="EMBL/GenBank/DDBJ databases">
        <title>Black Yeasts Isolated from many extreme environments.</title>
        <authorList>
            <person name="Coleine C."/>
            <person name="Stajich J.E."/>
            <person name="Selbmann L."/>
        </authorList>
    </citation>
    <scope>NUCLEOTIDE SEQUENCE</scope>
    <source>
        <strain evidence="1">CCFEE 5714</strain>
    </source>
</reference>
<gene>
    <name evidence="1" type="primary">PSY2_1</name>
    <name evidence="1" type="ORF">LTR37_017721</name>
</gene>